<feature type="domain" description="DUF1400" evidence="4">
    <location>
        <begin position="33"/>
        <end position="159"/>
    </location>
</feature>
<keyword evidence="2" id="KW-0442">Lipid degradation</keyword>
<dbReference type="InterPro" id="IPR010802">
    <property type="entry name" value="DUF1400"/>
</dbReference>
<evidence type="ECO:0000313" key="6">
    <source>
        <dbReference type="Proteomes" id="UP000231057"/>
    </source>
</evidence>
<dbReference type="GO" id="GO:0003847">
    <property type="term" value="F:1-alkyl-2-acetylglycerophosphocholine esterase activity"/>
    <property type="evidence" value="ECO:0007669"/>
    <property type="project" value="TreeGrafter"/>
</dbReference>
<dbReference type="Proteomes" id="UP000231057">
    <property type="component" value="Chromosome"/>
</dbReference>
<dbReference type="AlphaFoldDB" id="A0A2D2Q407"/>
<dbReference type="OrthoDB" id="422423at2"/>
<dbReference type="PANTHER" id="PTHR10272">
    <property type="entry name" value="PLATELET-ACTIVATING FACTOR ACETYLHYDROLASE"/>
    <property type="match status" value="1"/>
</dbReference>
<reference evidence="6" key="2">
    <citation type="journal article" date="2022" name="Front. Microbiol.">
        <title>Comparative Genomic Analysis Revealed Distinct Molecular Components and Organization of CO2-Concentrating Mechanism in Thermophilic Cyanobacteria.</title>
        <authorList>
            <person name="Tang J."/>
            <person name="Zhou H."/>
            <person name="Yao D."/>
            <person name="Riaz S."/>
            <person name="You D."/>
            <person name="Klepacz-Smolka A."/>
            <person name="Daroch M."/>
        </authorList>
    </citation>
    <scope>NUCLEOTIDE SEQUENCE [LARGE SCALE GENOMIC DNA]</scope>
    <source>
        <strain evidence="6">PCC 6715</strain>
    </source>
</reference>
<dbReference type="GO" id="GO:0016042">
    <property type="term" value="P:lipid catabolic process"/>
    <property type="evidence" value="ECO:0007669"/>
    <property type="project" value="UniProtKB-KW"/>
</dbReference>
<evidence type="ECO:0000259" key="4">
    <source>
        <dbReference type="Pfam" id="PF07176"/>
    </source>
</evidence>
<dbReference type="Pfam" id="PF03403">
    <property type="entry name" value="PAF-AH_p_II"/>
    <property type="match status" value="1"/>
</dbReference>
<gene>
    <name evidence="5" type="ORF">BRW62_11535</name>
</gene>
<evidence type="ECO:0000256" key="2">
    <source>
        <dbReference type="ARBA" id="ARBA00022963"/>
    </source>
</evidence>
<dbReference type="Gene3D" id="3.40.50.1820">
    <property type="entry name" value="alpha/beta hydrolase"/>
    <property type="match status" value="1"/>
</dbReference>
<reference evidence="5 6" key="1">
    <citation type="submission" date="2016-11" db="EMBL/GenBank/DDBJ databases">
        <title>Complete genome sequence of thermophilic cyanobacteria strain Synechococcus sp. PCC6715.</title>
        <authorList>
            <person name="Tang J."/>
            <person name="Daroch M."/>
            <person name="Liang Y."/>
            <person name="Jiang D."/>
            <person name="Shah M."/>
        </authorList>
    </citation>
    <scope>NUCLEOTIDE SEQUENCE [LARGE SCALE GENOMIC DNA]</scope>
    <source>
        <strain evidence="5 6">PCC 6715</strain>
    </source>
</reference>
<evidence type="ECO:0000256" key="3">
    <source>
        <dbReference type="ARBA" id="ARBA00023098"/>
    </source>
</evidence>
<name>A0A2D2Q407_PARLV</name>
<dbReference type="PANTHER" id="PTHR10272:SF13">
    <property type="entry name" value="POLY(ETHYLENE TEREPHTHALATE) HYDROLASE"/>
    <property type="match status" value="1"/>
</dbReference>
<keyword evidence="1" id="KW-0378">Hydrolase</keyword>
<evidence type="ECO:0000256" key="1">
    <source>
        <dbReference type="ARBA" id="ARBA00022801"/>
    </source>
</evidence>
<protein>
    <recommendedName>
        <fullName evidence="4">DUF1400 domain-containing protein</fullName>
    </recommendedName>
</protein>
<accession>A0A2D2Q407</accession>
<dbReference type="Pfam" id="PF07176">
    <property type="entry name" value="DUF1400"/>
    <property type="match status" value="1"/>
</dbReference>
<evidence type="ECO:0000313" key="5">
    <source>
        <dbReference type="EMBL" id="ATS19264.1"/>
    </source>
</evidence>
<dbReference type="EMBL" id="CP018092">
    <property type="protein sequence ID" value="ATS19264.1"/>
    <property type="molecule type" value="Genomic_DNA"/>
</dbReference>
<keyword evidence="3" id="KW-0443">Lipid metabolism</keyword>
<organism evidence="5 6">
    <name type="scientific">Parathermosynechococcus lividus PCC 6715</name>
    <dbReference type="NCBI Taxonomy" id="1917166"/>
    <lineage>
        <taxon>Bacteria</taxon>
        <taxon>Bacillati</taxon>
        <taxon>Cyanobacteriota</taxon>
        <taxon>Cyanophyceae</taxon>
        <taxon>Acaryochloridales</taxon>
        <taxon>Thermosynechococcaceae</taxon>
        <taxon>Parathermosynechococcus</taxon>
    </lineage>
</organism>
<dbReference type="SUPFAM" id="SSF53474">
    <property type="entry name" value="alpha/beta-Hydrolases"/>
    <property type="match status" value="1"/>
</dbReference>
<dbReference type="KEGG" id="slw:BRW62_11535"/>
<dbReference type="InterPro" id="IPR029058">
    <property type="entry name" value="AB_hydrolase_fold"/>
</dbReference>
<keyword evidence="6" id="KW-1185">Reference proteome</keyword>
<sequence>MAIVKTKLSRRPWQWLSLVGLAAALWGQAGLTAERISLVYPPFGTFNIDVSDLATFARTGNASPELTFLIRLLPSDQGAHLREALNESVRLEATSVRQFVNSPIGQVFLQRIGEVIRTDNDRNGGQALGQALKTAASSSSGINFLTVLQAFPGRSVNVNGDLGLKAVGAFTRAINEERRTREFIARLAALQPPVTLPTHVPNPSQKGPFQWQKQTIQFVNPNRSANGIPADLYVPTGTPTAAPLIVISHGLASDRLTFAYLAEHLASHGFAVLAVTHIGSDAQRIGSFLSGAPVDYENLPKDWAQRPLDLKYGIDAVAALVQQTPTLNIDTNNVGLFGQSMGGFTVLAAAGGTVDWTAVQQRCQAIANDLFVFNISAPLQCRSLGAPSQPTNYADPRVKSVIAVNPVSSVLIGSSGMANINVPALIISSSKDVFAPPLIEQVQPFTELAASPKYLAMLVPGTHFSTIGVSEAGVLPVPNDLIGPDPRQAEPFVKGIGGAFFGVFNQRNEQLRPFLSQTFVNQVAQPSFQVYWVDRINPQQLQEVIAGRVGTQLERR</sequence>
<dbReference type="RefSeq" id="WP_099799600.1">
    <property type="nucleotide sequence ID" value="NZ_CP018092.1"/>
</dbReference>
<proteinExistence type="predicted"/>